<organism evidence="2 3">
    <name type="scientific">Candidatus Kaiserbacteria bacterium RIFCSPLOWO2_01_FULL_53_17</name>
    <dbReference type="NCBI Taxonomy" id="1798511"/>
    <lineage>
        <taxon>Bacteria</taxon>
        <taxon>Candidatus Kaiseribacteriota</taxon>
    </lineage>
</organism>
<gene>
    <name evidence="2" type="ORF">A3A38_02520</name>
</gene>
<evidence type="ECO:0000256" key="1">
    <source>
        <dbReference type="SAM" id="MobiDB-lite"/>
    </source>
</evidence>
<sequence>MGEGDIKPKPEWARRLAEERKRTPEYSDDLAHQQNEAFRARRARRTGRQVNEPNLTEEPILKERPKTGPLVRERAIAAVRKEKEKKAADDRLTKAHAARGRRARSSPERRGTKAHRPEATVWNVPSERVEAWRKNRARTDNGDITEEQAKDELWLRERAWRLGILLRAGAYDRNRFKTLPETVTVTMRRWQEPAGDEKMAPIEETLEIPKSTLDQWLKELQPHERQRLYVIGRKRLEFPFREEDYPEWIVQEGDSEKIQSWKRQQMEKKRRFQEEQKELADALEVVAVPMLKGAFAALDHENVNVYLSGLPDDLAGGIDTIVEFKDAEGNQKYFSDGSPMVLVIDVTYARMKDKIPQEMKKGRISEDAQEVLKGGSDEIDPNLSNARATKLFRTVVETLGRMSTQTFDEHGPLGQPREHLPRLIVGLEWDNAFQEIIYWTEQGDAYEKSFGHTGMARRIATSVRKQLEGLHALVSADQDNPNTRHLSELLKEIGTKPLQHLAYDEALNNLDNLLTTDQGYSSKKRWKMDEEERAQLARRKTAWRLRQRFVEAARAQVTYDRACGGRHRGDRAHVKSSVQTATGEADWQQQLAIALEEKEETTPTPTLSHAPEYKGGVSLSKYDTQAVIEESPSERATELLRDIRAMWEKSEVRENGERVVVSKKGKKEISWGEWLVDNMHDRIRSWSDKEKAYIRTNLPRKDAPMNTTSQPVETVERHIKTARVHTQEQSTETSNERVQLRAHIAELKKHIQVEKNRILRERLEREKGSQV</sequence>
<reference evidence="2 3" key="1">
    <citation type="journal article" date="2016" name="Nat. Commun.">
        <title>Thousands of microbial genomes shed light on interconnected biogeochemical processes in an aquifer system.</title>
        <authorList>
            <person name="Anantharaman K."/>
            <person name="Brown C.T."/>
            <person name="Hug L.A."/>
            <person name="Sharon I."/>
            <person name="Castelle C.J."/>
            <person name="Probst A.J."/>
            <person name="Thomas B.C."/>
            <person name="Singh A."/>
            <person name="Wilkins M.J."/>
            <person name="Karaoz U."/>
            <person name="Brodie E.L."/>
            <person name="Williams K.H."/>
            <person name="Hubbard S.S."/>
            <person name="Banfield J.F."/>
        </authorList>
    </citation>
    <scope>NUCLEOTIDE SEQUENCE [LARGE SCALE GENOMIC DNA]</scope>
</reference>
<evidence type="ECO:0000313" key="3">
    <source>
        <dbReference type="Proteomes" id="UP000177306"/>
    </source>
</evidence>
<dbReference type="EMBL" id="MFLY01000048">
    <property type="protein sequence ID" value="OGG72493.1"/>
    <property type="molecule type" value="Genomic_DNA"/>
</dbReference>
<feature type="compositionally biased region" description="Basic and acidic residues" evidence="1">
    <location>
        <begin position="18"/>
        <end position="31"/>
    </location>
</feature>
<name>A0A1F6EFS1_9BACT</name>
<accession>A0A1F6EFS1</accession>
<comment type="caution">
    <text evidence="2">The sequence shown here is derived from an EMBL/GenBank/DDBJ whole genome shotgun (WGS) entry which is preliminary data.</text>
</comment>
<feature type="compositionally biased region" description="Basic residues" evidence="1">
    <location>
        <begin position="94"/>
        <end position="104"/>
    </location>
</feature>
<dbReference type="Proteomes" id="UP000177306">
    <property type="component" value="Unassembled WGS sequence"/>
</dbReference>
<feature type="region of interest" description="Disordered" evidence="1">
    <location>
        <begin position="18"/>
        <end position="117"/>
    </location>
</feature>
<dbReference type="AlphaFoldDB" id="A0A1F6EFS1"/>
<evidence type="ECO:0000313" key="2">
    <source>
        <dbReference type="EMBL" id="OGG72493.1"/>
    </source>
</evidence>
<proteinExistence type="predicted"/>
<feature type="compositionally biased region" description="Basic and acidic residues" evidence="1">
    <location>
        <begin position="105"/>
        <end position="117"/>
    </location>
</feature>
<protein>
    <submittedName>
        <fullName evidence="2">Uncharacterized protein</fullName>
    </submittedName>
</protein>
<feature type="compositionally biased region" description="Basic and acidic residues" evidence="1">
    <location>
        <begin position="59"/>
        <end position="93"/>
    </location>
</feature>